<dbReference type="OrthoDB" id="5578046at2759"/>
<organism evidence="1 2">
    <name type="scientific">Coemansia spiralis</name>
    <dbReference type="NCBI Taxonomy" id="417178"/>
    <lineage>
        <taxon>Eukaryota</taxon>
        <taxon>Fungi</taxon>
        <taxon>Fungi incertae sedis</taxon>
        <taxon>Zoopagomycota</taxon>
        <taxon>Kickxellomycotina</taxon>
        <taxon>Kickxellomycetes</taxon>
        <taxon>Kickxellales</taxon>
        <taxon>Kickxellaceae</taxon>
        <taxon>Coemansia</taxon>
    </lineage>
</organism>
<comment type="caution">
    <text evidence="1">The sequence shown here is derived from an EMBL/GenBank/DDBJ whole genome shotgun (WGS) entry which is preliminary data.</text>
</comment>
<dbReference type="AlphaFoldDB" id="A0A9W8G5W0"/>
<reference evidence="1" key="1">
    <citation type="submission" date="2022-07" db="EMBL/GenBank/DDBJ databases">
        <title>Phylogenomic reconstructions and comparative analyses of Kickxellomycotina fungi.</title>
        <authorList>
            <person name="Reynolds N.K."/>
            <person name="Stajich J.E."/>
            <person name="Barry K."/>
            <person name="Grigoriev I.V."/>
            <person name="Crous P."/>
            <person name="Smith M.E."/>
        </authorList>
    </citation>
    <scope>NUCLEOTIDE SEQUENCE</scope>
    <source>
        <strain evidence="1">NRRL 3115</strain>
    </source>
</reference>
<dbReference type="EMBL" id="JANBTW010000054">
    <property type="protein sequence ID" value="KAJ2674767.1"/>
    <property type="molecule type" value="Genomic_DNA"/>
</dbReference>
<name>A0A9W8G5W0_9FUNG</name>
<proteinExistence type="predicted"/>
<dbReference type="Proteomes" id="UP001151518">
    <property type="component" value="Unassembled WGS sequence"/>
</dbReference>
<evidence type="ECO:0000313" key="2">
    <source>
        <dbReference type="Proteomes" id="UP001151518"/>
    </source>
</evidence>
<evidence type="ECO:0000313" key="1">
    <source>
        <dbReference type="EMBL" id="KAJ2674767.1"/>
    </source>
</evidence>
<sequence length="534" mass="63634">MKLGVEIRLFSLKKDIQYMYEMRLDIYKLFMIKEKNWGQKDVLANYYESAGAYLRQVYLECQLLVREFGDQVRGEIPENFHWIKLKPTLPKKPARTNMVLDKHYIPRGHVDVKEWSNKKAANNRDVPLNDIMTGKYDKEADEIWDDDPYFMDPVKLYERGFYTYQMGPNTGERTMTFRRCARGGDYSRMKKLSFEWFEKRIPFKEYDGDLDKIGSDFQRFRLVFKRPKPSLPSKKKKIKPSGKGMYAKAMFIGGYDEEVVKNIGDLPDLKLAYTDLSLTLSFDNEYPVKEVGADEYWSKYHTSGSGPNDYNHPIMYYKEKQPGGKVKEAYHVNRTTLKQMIRKEEKYKNDHDRVTWYFDIVSAYRRERVEWRVYDDMERLFGINHVDKKYHLTKDRTIEDVIYKEFLDEYKSSKGKGKMACKYLDSIVKGSLKNMKMLYECVDKNPVVVHECYNYYSLTVKQIMKDLDRKWAANLNDDDVWALNCMFRQCDTLLGNRRLFENEVQDPADIMVRKYLKNLKAKKNRFFSVLDYPN</sequence>
<protein>
    <submittedName>
        <fullName evidence="1">Uncharacterized protein</fullName>
    </submittedName>
</protein>
<accession>A0A9W8G5W0</accession>
<gene>
    <name evidence="1" type="ORF">GGI25_004230</name>
</gene>